<dbReference type="AlphaFoldDB" id="A0AAD6Z2T5"/>
<dbReference type="EMBL" id="JARIHO010000099">
    <property type="protein sequence ID" value="KAJ7304731.1"/>
    <property type="molecule type" value="Genomic_DNA"/>
</dbReference>
<proteinExistence type="predicted"/>
<protein>
    <submittedName>
        <fullName evidence="1">Uncharacterized protein</fullName>
    </submittedName>
</protein>
<name>A0AAD6Z2T5_9AGAR</name>
<gene>
    <name evidence="1" type="ORF">DFH08DRAFT_1089157</name>
</gene>
<accession>A0AAD6Z2T5</accession>
<comment type="caution">
    <text evidence="1">The sequence shown here is derived from an EMBL/GenBank/DDBJ whole genome shotgun (WGS) entry which is preliminary data.</text>
</comment>
<sequence>MTSSQTISATLLPRLIEVSVILVIILCTRPYNLAVLQPTVHQAAFRLSCLTCLSAGSLCFLSTRAHIIVFQDLARSLLPLASTTTTHHDIELKYPRITPKMCIKRLYHCCLATRPLCVSRLR</sequence>
<reference evidence="1" key="1">
    <citation type="submission" date="2023-03" db="EMBL/GenBank/DDBJ databases">
        <title>Massive genome expansion in bonnet fungi (Mycena s.s.) driven by repeated elements and novel gene families across ecological guilds.</title>
        <authorList>
            <consortium name="Lawrence Berkeley National Laboratory"/>
            <person name="Harder C.B."/>
            <person name="Miyauchi S."/>
            <person name="Viragh M."/>
            <person name="Kuo A."/>
            <person name="Thoen E."/>
            <person name="Andreopoulos B."/>
            <person name="Lu D."/>
            <person name="Skrede I."/>
            <person name="Drula E."/>
            <person name="Henrissat B."/>
            <person name="Morin E."/>
            <person name="Kohler A."/>
            <person name="Barry K."/>
            <person name="LaButti K."/>
            <person name="Morin E."/>
            <person name="Salamov A."/>
            <person name="Lipzen A."/>
            <person name="Mereny Z."/>
            <person name="Hegedus B."/>
            <person name="Baldrian P."/>
            <person name="Stursova M."/>
            <person name="Weitz H."/>
            <person name="Taylor A."/>
            <person name="Grigoriev I.V."/>
            <person name="Nagy L.G."/>
            <person name="Martin F."/>
            <person name="Kauserud H."/>
        </authorList>
    </citation>
    <scope>NUCLEOTIDE SEQUENCE</scope>
    <source>
        <strain evidence="1">CBHHK002</strain>
    </source>
</reference>
<keyword evidence="2" id="KW-1185">Reference proteome</keyword>
<evidence type="ECO:0000313" key="2">
    <source>
        <dbReference type="Proteomes" id="UP001218218"/>
    </source>
</evidence>
<evidence type="ECO:0000313" key="1">
    <source>
        <dbReference type="EMBL" id="KAJ7304731.1"/>
    </source>
</evidence>
<dbReference type="Proteomes" id="UP001218218">
    <property type="component" value="Unassembled WGS sequence"/>
</dbReference>
<organism evidence="1 2">
    <name type="scientific">Mycena albidolilacea</name>
    <dbReference type="NCBI Taxonomy" id="1033008"/>
    <lineage>
        <taxon>Eukaryota</taxon>
        <taxon>Fungi</taxon>
        <taxon>Dikarya</taxon>
        <taxon>Basidiomycota</taxon>
        <taxon>Agaricomycotina</taxon>
        <taxon>Agaricomycetes</taxon>
        <taxon>Agaricomycetidae</taxon>
        <taxon>Agaricales</taxon>
        <taxon>Marasmiineae</taxon>
        <taxon>Mycenaceae</taxon>
        <taxon>Mycena</taxon>
    </lineage>
</organism>